<dbReference type="RefSeq" id="WP_310344629.1">
    <property type="nucleotide sequence ID" value="NZ_JAVDXO010000008.1"/>
</dbReference>
<dbReference type="Proteomes" id="UP001268089">
    <property type="component" value="Unassembled WGS sequence"/>
</dbReference>
<proteinExistence type="predicted"/>
<accession>A0ABU1ZQY9</accession>
<protein>
    <recommendedName>
        <fullName evidence="3">TfoX N-terminal domain-containing protein</fullName>
    </recommendedName>
</protein>
<evidence type="ECO:0000313" key="1">
    <source>
        <dbReference type="EMBL" id="MDR7307962.1"/>
    </source>
</evidence>
<evidence type="ECO:0008006" key="3">
    <source>
        <dbReference type="Google" id="ProtNLM"/>
    </source>
</evidence>
<dbReference type="EMBL" id="JAVDXO010000008">
    <property type="protein sequence ID" value="MDR7307962.1"/>
    <property type="molecule type" value="Genomic_DNA"/>
</dbReference>
<name>A0ABU1ZQY9_9BURK</name>
<gene>
    <name evidence="1" type="ORF">J2X15_003267</name>
</gene>
<keyword evidence="2" id="KW-1185">Reference proteome</keyword>
<sequence length="97" mass="10663">MTPIHCKRPPSFLPKAIGETQVFNFFGQRNLLAALTVQGKLFVAYESADGLTLQTDAGEAMEKGPVYRFMQEHLEALKAGEVPASLTSVHARKKAIF</sequence>
<evidence type="ECO:0000313" key="2">
    <source>
        <dbReference type="Proteomes" id="UP001268089"/>
    </source>
</evidence>
<comment type="caution">
    <text evidence="1">The sequence shown here is derived from an EMBL/GenBank/DDBJ whole genome shotgun (WGS) entry which is preliminary data.</text>
</comment>
<organism evidence="1 2">
    <name type="scientific">Rhodoferax saidenbachensis</name>
    <dbReference type="NCBI Taxonomy" id="1484693"/>
    <lineage>
        <taxon>Bacteria</taxon>
        <taxon>Pseudomonadati</taxon>
        <taxon>Pseudomonadota</taxon>
        <taxon>Betaproteobacteria</taxon>
        <taxon>Burkholderiales</taxon>
        <taxon>Comamonadaceae</taxon>
        <taxon>Rhodoferax</taxon>
    </lineage>
</organism>
<reference evidence="1 2" key="1">
    <citation type="submission" date="2023-07" db="EMBL/GenBank/DDBJ databases">
        <title>Sorghum-associated microbial communities from plants grown in Nebraska, USA.</title>
        <authorList>
            <person name="Schachtman D."/>
        </authorList>
    </citation>
    <scope>NUCLEOTIDE SEQUENCE [LARGE SCALE GENOMIC DNA]</scope>
    <source>
        <strain evidence="1 2">BE308</strain>
    </source>
</reference>